<dbReference type="KEGG" id="sulj:SJPD1_2333"/>
<dbReference type="RefSeq" id="WP_096047304.1">
    <property type="nucleotide sequence ID" value="NZ_CP023275.1"/>
</dbReference>
<accession>A0A290HYJ1</accession>
<dbReference type="InterPro" id="IPR027417">
    <property type="entry name" value="P-loop_NTPase"/>
</dbReference>
<dbReference type="EMBL" id="CP023275">
    <property type="protein sequence ID" value="ATB70429.1"/>
    <property type="molecule type" value="Genomic_DNA"/>
</dbReference>
<sequence>MTYIAPTLSLYKTLDDLFNLEPEMMFVRDVKHPTFAELFEEKYLLFVGEPGFGKTRLFKELVLKAHEHQKKAFYLDAKKIIDSDIAKNILTCKEIDPNISEQDLLKQSKFSNTDDASLDENTLICIDALDELPFEKLYTFMEMIETFMQQNSLAKLFVSCRTHHLKKMDFDVASLAFKFIEIDKFYGKQIKDYMESFDAQKASFIFSEIQKNGLFEILQTPRYLYYFCELTKDMKIEEIIKLSRIELFNHFIYRKLDKERDVKTPQSQYDVIKRVLEKIAFIMKIYQVSQISKDELMTIFDSVESNFSQIIFRDDLLNILYDRSVLKDNLDFVEFENQTFLDFLAAKELLRFDKLDQRFFDLAMEPTLQEIFANWFYVTPFLIDQNSTLLELFIAFVQRHKERVLREEYFDILVSINAETIDFQTKSRIFNIVFDYYTRHDKSLWRLADKLANFYCESEHYALILESAKSKTWHMSKQRNAVKLISSVYKKGKLSAQQLKTWKETFSAWLQMDVKENQYLHETIVSHASIFAKNDFEWVKNHRFIFEKGVQLQHEYARTCREIAPEDSFSIDVYFEAEKLFNKNKVDRNRISGFDVFECISECRTSVALEYILSKFLQREQEHYSLKYHYLGLREKQVEILFENIAHVLNDTLRDLLNQFLLKVFYKNFHYSDAYKVFIRLIVNVLIKDNQKYLEELLEELITRLNTDKIYYFEFQEFIILNLFPFITVDNFDIILNIFKKMEHSSFTLEDLMINLFYTETLNSKVKEKIHSLFHKEIQKRNKAQAKYAKMHPPKKQKSLCDQWLYKIEPVLDRFHRDLFSFFISHQEELKQCPAYEINRQRMIALSHQILLHNNPLDGKVKRSGENSYQIWEVPFLYSCINFLYHEKIVLTDQMMVDNAFRYLPFSTNSNDKMIFELASKPSSKALQDVVDVYAGKRRDDLAMRSPENFMQMYQNLRIKEAEPLLLKMIANQKIAKHIREEIVDILPPEVLTKKRIDAMRKKPELEKDLKEAFLKALVMKHDDKEAFAEVIEYVKQTAMTTHVPEGKDSTFMTDLDDHRGQNSLNQLLIHHEEYTKKIDEDLLVLASSLRKEKKHANAEFLEKIVTNHLKQLRHLGSFEPIHKMESFMLRNQNELELGSFEYGFDEAKKSYLEAIAKPSNMADALRKYREFKDKLYLPIASTSHLLEVIKRVIEKDLKQWVEDEGAYKHIELQARKEKKLDAEEFISKTLMPPIKLALYEHGFRATDFRLHREEQLMDDKRIDYTISYGFIGQILLELKLDFNMEADARKKIGKEYVKKLHQYIQGSHSDYGIFLIFNIRSSKEDFEKQLQNLHELYRDELNINVMGLNCKID</sequence>
<evidence type="ECO:0000313" key="2">
    <source>
        <dbReference type="Proteomes" id="UP000217349"/>
    </source>
</evidence>
<name>A0A290HYJ1_9BACT</name>
<organism evidence="1 2">
    <name type="scientific">Sulfurospirillum diekertiae</name>
    <dbReference type="NCBI Taxonomy" id="1854492"/>
    <lineage>
        <taxon>Bacteria</taxon>
        <taxon>Pseudomonadati</taxon>
        <taxon>Campylobacterota</taxon>
        <taxon>Epsilonproteobacteria</taxon>
        <taxon>Campylobacterales</taxon>
        <taxon>Sulfurospirillaceae</taxon>
        <taxon>Sulfurospirillum</taxon>
    </lineage>
</organism>
<dbReference type="Proteomes" id="UP000217349">
    <property type="component" value="Chromosome"/>
</dbReference>
<proteinExistence type="predicted"/>
<dbReference type="OrthoDB" id="8450256at2"/>
<reference evidence="2" key="1">
    <citation type="submission" date="2017-09" db="EMBL/GenBank/DDBJ databases">
        <title>The complete genome of Sulfurospirillum sp. JPD-1.</title>
        <authorList>
            <person name="Goris T."/>
        </authorList>
    </citation>
    <scope>NUCLEOTIDE SEQUENCE [LARGE SCALE GENOMIC DNA]</scope>
    <source>
        <strain evidence="2">JPD-1</strain>
    </source>
</reference>
<dbReference type="Gene3D" id="3.40.50.300">
    <property type="entry name" value="P-loop containing nucleotide triphosphate hydrolases"/>
    <property type="match status" value="1"/>
</dbReference>
<evidence type="ECO:0000313" key="1">
    <source>
        <dbReference type="EMBL" id="ATB70429.1"/>
    </source>
</evidence>
<dbReference type="SUPFAM" id="SSF52540">
    <property type="entry name" value="P-loop containing nucleoside triphosphate hydrolases"/>
    <property type="match status" value="1"/>
</dbReference>
<gene>
    <name evidence="1" type="ORF">SJPD1_2333</name>
</gene>
<protein>
    <recommendedName>
        <fullName evidence="3">NACHT domain-containing protein</fullName>
    </recommendedName>
</protein>
<evidence type="ECO:0008006" key="3">
    <source>
        <dbReference type="Google" id="ProtNLM"/>
    </source>
</evidence>